<evidence type="ECO:0000313" key="5">
    <source>
        <dbReference type="Proteomes" id="UP000789739"/>
    </source>
</evidence>
<accession>A0A9N8W9G2</accession>
<sequence length="204" mass="23082">MSAVLQPSKESIIKFIVEHKQSTAVCLFDLKQEFGDSCMPSLEHLVGETILTERKRNIGSNNTCDSFGKNSEDTLTIYYLDNSRTEHKGVKRKSLPESDITSIESDPKALAEKTKPIYAKQTLLQSQIKSLEERLNALKAGETETMKQFDGATDIQKILNAHYKRIHEYNEIKDVGQMLLGKCAEIEGTTTREMYKKFGVDIED</sequence>
<dbReference type="Proteomes" id="UP000789739">
    <property type="component" value="Unassembled WGS sequence"/>
</dbReference>
<dbReference type="EMBL" id="CAJVPI010000111">
    <property type="protein sequence ID" value="CAG8481958.1"/>
    <property type="molecule type" value="Genomic_DNA"/>
</dbReference>
<evidence type="ECO:0000313" key="4">
    <source>
        <dbReference type="EMBL" id="CAG8481958.1"/>
    </source>
</evidence>
<dbReference type="AlphaFoldDB" id="A0A9N8W9G2"/>
<dbReference type="InterPro" id="IPR010760">
    <property type="entry name" value="DNA-repair_Swi5"/>
</dbReference>
<dbReference type="PANTHER" id="PTHR28529">
    <property type="entry name" value="DNA REPAIR PROTEIN SWI5 HOMOLOG"/>
    <property type="match status" value="1"/>
</dbReference>
<comment type="similarity">
    <text evidence="1">Belongs to the SWI5/SAE3 family.</text>
</comment>
<reference evidence="4" key="1">
    <citation type="submission" date="2021-06" db="EMBL/GenBank/DDBJ databases">
        <authorList>
            <person name="Kallberg Y."/>
            <person name="Tangrot J."/>
            <person name="Rosling A."/>
        </authorList>
    </citation>
    <scope>NUCLEOTIDE SEQUENCE</scope>
    <source>
        <strain evidence="4">BR232B</strain>
    </source>
</reference>
<dbReference type="GO" id="GO:0032798">
    <property type="term" value="C:Swi5-Sfr1 complex"/>
    <property type="evidence" value="ECO:0007669"/>
    <property type="project" value="TreeGrafter"/>
</dbReference>
<dbReference type="GO" id="GO:0000724">
    <property type="term" value="P:double-strand break repair via homologous recombination"/>
    <property type="evidence" value="ECO:0007669"/>
    <property type="project" value="TreeGrafter"/>
</dbReference>
<dbReference type="Pfam" id="PF07061">
    <property type="entry name" value="Swi5"/>
    <property type="match status" value="1"/>
</dbReference>
<gene>
    <name evidence="4" type="ORF">PBRASI_LOCUS1630</name>
</gene>
<evidence type="ECO:0000256" key="1">
    <source>
        <dbReference type="ARBA" id="ARBA00008060"/>
    </source>
</evidence>
<keyword evidence="5" id="KW-1185">Reference proteome</keyword>
<keyword evidence="3" id="KW-0234">DNA repair</keyword>
<dbReference type="OrthoDB" id="255837at2759"/>
<dbReference type="PANTHER" id="PTHR28529:SF2">
    <property type="entry name" value="DNA REPAIR PROTEIN SWI5 HOMOLOG"/>
    <property type="match status" value="1"/>
</dbReference>
<dbReference type="GO" id="GO:0034974">
    <property type="term" value="C:Swi5-Swi2 complex"/>
    <property type="evidence" value="ECO:0007669"/>
    <property type="project" value="TreeGrafter"/>
</dbReference>
<dbReference type="Gene3D" id="1.20.5.170">
    <property type="match status" value="1"/>
</dbReference>
<evidence type="ECO:0000256" key="3">
    <source>
        <dbReference type="ARBA" id="ARBA00023204"/>
    </source>
</evidence>
<evidence type="ECO:0000256" key="2">
    <source>
        <dbReference type="ARBA" id="ARBA00022763"/>
    </source>
</evidence>
<proteinExistence type="inferred from homology"/>
<name>A0A9N8W9G2_9GLOM</name>
<comment type="caution">
    <text evidence="4">The sequence shown here is derived from an EMBL/GenBank/DDBJ whole genome shotgun (WGS) entry which is preliminary data.</text>
</comment>
<organism evidence="4 5">
    <name type="scientific">Paraglomus brasilianum</name>
    <dbReference type="NCBI Taxonomy" id="144538"/>
    <lineage>
        <taxon>Eukaryota</taxon>
        <taxon>Fungi</taxon>
        <taxon>Fungi incertae sedis</taxon>
        <taxon>Mucoromycota</taxon>
        <taxon>Glomeromycotina</taxon>
        <taxon>Glomeromycetes</taxon>
        <taxon>Paraglomerales</taxon>
        <taxon>Paraglomeraceae</taxon>
        <taxon>Paraglomus</taxon>
    </lineage>
</organism>
<protein>
    <submittedName>
        <fullName evidence="4">8984_t:CDS:1</fullName>
    </submittedName>
</protein>
<keyword evidence="2" id="KW-0227">DNA damage</keyword>